<dbReference type="Pfam" id="PF12833">
    <property type="entry name" value="HTH_18"/>
    <property type="match status" value="1"/>
</dbReference>
<dbReference type="PANTHER" id="PTHR43280:SF28">
    <property type="entry name" value="HTH-TYPE TRANSCRIPTIONAL ACTIVATOR RHAS"/>
    <property type="match status" value="1"/>
</dbReference>
<dbReference type="Gene3D" id="1.10.10.60">
    <property type="entry name" value="Homeodomain-like"/>
    <property type="match status" value="2"/>
</dbReference>
<evidence type="ECO:0000256" key="2">
    <source>
        <dbReference type="ARBA" id="ARBA00023125"/>
    </source>
</evidence>
<organism evidence="5 6">
    <name type="scientific">Oceanirhabdus seepicola</name>
    <dbReference type="NCBI Taxonomy" id="2828781"/>
    <lineage>
        <taxon>Bacteria</taxon>
        <taxon>Bacillati</taxon>
        <taxon>Bacillota</taxon>
        <taxon>Clostridia</taxon>
        <taxon>Eubacteriales</taxon>
        <taxon>Clostridiaceae</taxon>
        <taxon>Oceanirhabdus</taxon>
    </lineage>
</organism>
<reference evidence="5" key="2">
    <citation type="submission" date="2021-04" db="EMBL/GenBank/DDBJ databases">
        <authorList>
            <person name="Dong X."/>
        </authorList>
    </citation>
    <scope>NUCLEOTIDE SEQUENCE</scope>
    <source>
        <strain evidence="5">ZWT</strain>
    </source>
</reference>
<name>A0A9J6P9V3_9CLOT</name>
<keyword evidence="2" id="KW-0238">DNA-binding</keyword>
<protein>
    <submittedName>
        <fullName evidence="5">Helix-turn-helix transcriptional regulator</fullName>
    </submittedName>
</protein>
<dbReference type="SMART" id="SM00342">
    <property type="entry name" value="HTH_ARAC"/>
    <property type="match status" value="1"/>
</dbReference>
<accession>A0A9J6P9V3</accession>
<dbReference type="AlphaFoldDB" id="A0A9J6P9V3"/>
<gene>
    <name evidence="5" type="ORF">KDK92_20985</name>
</gene>
<evidence type="ECO:0000313" key="5">
    <source>
        <dbReference type="EMBL" id="MCM1992205.1"/>
    </source>
</evidence>
<dbReference type="PRINTS" id="PR00032">
    <property type="entry name" value="HTHARAC"/>
</dbReference>
<dbReference type="Proteomes" id="UP001056429">
    <property type="component" value="Unassembled WGS sequence"/>
</dbReference>
<dbReference type="PROSITE" id="PS01124">
    <property type="entry name" value="HTH_ARAC_FAMILY_2"/>
    <property type="match status" value="1"/>
</dbReference>
<evidence type="ECO:0000313" key="6">
    <source>
        <dbReference type="Proteomes" id="UP001056429"/>
    </source>
</evidence>
<dbReference type="PROSITE" id="PS00041">
    <property type="entry name" value="HTH_ARAC_FAMILY_1"/>
    <property type="match status" value="1"/>
</dbReference>
<dbReference type="RefSeq" id="WP_250861370.1">
    <property type="nucleotide sequence ID" value="NZ_JAGSOJ010000005.1"/>
</dbReference>
<evidence type="ECO:0000256" key="1">
    <source>
        <dbReference type="ARBA" id="ARBA00023015"/>
    </source>
</evidence>
<feature type="domain" description="HTH araC/xylS-type" evidence="4">
    <location>
        <begin position="317"/>
        <end position="415"/>
    </location>
</feature>
<dbReference type="SUPFAM" id="SSF46689">
    <property type="entry name" value="Homeodomain-like"/>
    <property type="match status" value="2"/>
</dbReference>
<keyword evidence="6" id="KW-1185">Reference proteome</keyword>
<evidence type="ECO:0000259" key="4">
    <source>
        <dbReference type="PROSITE" id="PS01124"/>
    </source>
</evidence>
<reference evidence="5" key="1">
    <citation type="journal article" date="2021" name="mSystems">
        <title>Bacteria and Archaea Synergistically Convert Glycine Betaine to Biogenic Methane in the Formosa Cold Seep of the South China Sea.</title>
        <authorList>
            <person name="Li L."/>
            <person name="Zhang W."/>
            <person name="Zhang S."/>
            <person name="Song L."/>
            <person name="Sun Q."/>
            <person name="Zhang H."/>
            <person name="Xiang H."/>
            <person name="Dong X."/>
        </authorList>
    </citation>
    <scope>NUCLEOTIDE SEQUENCE</scope>
    <source>
        <strain evidence="5">ZWT</strain>
    </source>
</reference>
<dbReference type="InterPro" id="IPR020449">
    <property type="entry name" value="Tscrpt_reg_AraC-type_HTH"/>
</dbReference>
<dbReference type="GO" id="GO:0003700">
    <property type="term" value="F:DNA-binding transcription factor activity"/>
    <property type="evidence" value="ECO:0007669"/>
    <property type="project" value="InterPro"/>
</dbReference>
<evidence type="ECO:0000256" key="3">
    <source>
        <dbReference type="ARBA" id="ARBA00023163"/>
    </source>
</evidence>
<keyword evidence="3" id="KW-0804">Transcription</keyword>
<proteinExistence type="predicted"/>
<dbReference type="InterPro" id="IPR018062">
    <property type="entry name" value="HTH_AraC-typ_CS"/>
</dbReference>
<comment type="caution">
    <text evidence="5">The sequence shown here is derived from an EMBL/GenBank/DDBJ whole genome shotgun (WGS) entry which is preliminary data.</text>
</comment>
<sequence length="428" mass="50272">MIFSDIESINIDVLNEMMGIFYYSSLIPIRFIDTNLKIQQVFPEENILDFSIFTDEKIDYEKFVHVFSKWGRARKYFYYTNDYQLSYVSVGLWHKKIFRGVLTAGPFLLLSPDSLDIDKLIEKHKMTLSMKPTLMQFYNELKVVDHNRLLYLSKFLITLVENKINLFDIHSLNNKEIKNKAEEVLSYQIIKNREENLKRNPYILSKDLYDYVKSGDLSNAKKIKDKLSKYEMVELPGVDPIRNAKNYLIIHCSSLARSVIEGGVDADFVYTLKDTYLRLIESCNNLTQLITISNSVLEEFVESVTKLGLIKVKPSVQKAIKYIYEHLTEEISLEQVAKKVKLHPKYLSALFKKEMGITFQNYILKLRIQEAKRLLNYSDYSILDIALQFGFKSQSYFTNTFKKYEGCTPNQYRKKKITHNKFEEQSDN</sequence>
<dbReference type="GO" id="GO:0043565">
    <property type="term" value="F:sequence-specific DNA binding"/>
    <property type="evidence" value="ECO:0007669"/>
    <property type="project" value="InterPro"/>
</dbReference>
<dbReference type="PANTHER" id="PTHR43280">
    <property type="entry name" value="ARAC-FAMILY TRANSCRIPTIONAL REGULATOR"/>
    <property type="match status" value="1"/>
</dbReference>
<dbReference type="InterPro" id="IPR009057">
    <property type="entry name" value="Homeodomain-like_sf"/>
</dbReference>
<dbReference type="InterPro" id="IPR018060">
    <property type="entry name" value="HTH_AraC"/>
</dbReference>
<dbReference type="EMBL" id="JAGSOJ010000005">
    <property type="protein sequence ID" value="MCM1992205.1"/>
    <property type="molecule type" value="Genomic_DNA"/>
</dbReference>
<keyword evidence="1" id="KW-0805">Transcription regulation</keyword>